<sequence length="72" mass="8409">MKIEGEEKLEDYRAMVERQGETVQSKHRRFFYKRCGEVPCGRRNRTLDSTSNRGVAFCPPFEPARERTASGR</sequence>
<gene>
    <name evidence="1" type="ORF">S01H1_14140</name>
</gene>
<accession>X0T300</accession>
<proteinExistence type="predicted"/>
<protein>
    <submittedName>
        <fullName evidence="1">Uncharacterized protein</fullName>
    </submittedName>
</protein>
<comment type="caution">
    <text evidence="1">The sequence shown here is derived from an EMBL/GenBank/DDBJ whole genome shotgun (WGS) entry which is preliminary data.</text>
</comment>
<dbReference type="AlphaFoldDB" id="X0T300"/>
<evidence type="ECO:0000313" key="1">
    <source>
        <dbReference type="EMBL" id="GAF81731.1"/>
    </source>
</evidence>
<dbReference type="EMBL" id="BARS01007337">
    <property type="protein sequence ID" value="GAF81731.1"/>
    <property type="molecule type" value="Genomic_DNA"/>
</dbReference>
<reference evidence="1" key="1">
    <citation type="journal article" date="2014" name="Front. Microbiol.">
        <title>High frequency of phylogenetically diverse reductive dehalogenase-homologous genes in deep subseafloor sedimentary metagenomes.</title>
        <authorList>
            <person name="Kawai M."/>
            <person name="Futagami T."/>
            <person name="Toyoda A."/>
            <person name="Takaki Y."/>
            <person name="Nishi S."/>
            <person name="Hori S."/>
            <person name="Arai W."/>
            <person name="Tsubouchi T."/>
            <person name="Morono Y."/>
            <person name="Uchiyama I."/>
            <person name="Ito T."/>
            <person name="Fujiyama A."/>
            <person name="Inagaki F."/>
            <person name="Takami H."/>
        </authorList>
    </citation>
    <scope>NUCLEOTIDE SEQUENCE</scope>
    <source>
        <strain evidence="1">Expedition CK06-06</strain>
    </source>
</reference>
<name>X0T300_9ZZZZ</name>
<organism evidence="1">
    <name type="scientific">marine sediment metagenome</name>
    <dbReference type="NCBI Taxonomy" id="412755"/>
    <lineage>
        <taxon>unclassified sequences</taxon>
        <taxon>metagenomes</taxon>
        <taxon>ecological metagenomes</taxon>
    </lineage>
</organism>